<evidence type="ECO:0000313" key="2">
    <source>
        <dbReference type="Proteomes" id="UP000265520"/>
    </source>
</evidence>
<dbReference type="AlphaFoldDB" id="A0A392QJS4"/>
<protein>
    <submittedName>
        <fullName evidence="1">Uncharacterized protein</fullName>
    </submittedName>
</protein>
<dbReference type="EMBL" id="LXQA010140120">
    <property type="protein sequence ID" value="MCI24199.1"/>
    <property type="molecule type" value="Genomic_DNA"/>
</dbReference>
<comment type="caution">
    <text evidence="1">The sequence shown here is derived from an EMBL/GenBank/DDBJ whole genome shotgun (WGS) entry which is preliminary data.</text>
</comment>
<reference evidence="1 2" key="1">
    <citation type="journal article" date="2018" name="Front. Plant Sci.">
        <title>Red Clover (Trifolium pratense) and Zigzag Clover (T. medium) - A Picture of Genomic Similarities and Differences.</title>
        <authorList>
            <person name="Dluhosova J."/>
            <person name="Istvanek J."/>
            <person name="Nedelnik J."/>
            <person name="Repkova J."/>
        </authorList>
    </citation>
    <scope>NUCLEOTIDE SEQUENCE [LARGE SCALE GENOMIC DNA]</scope>
    <source>
        <strain evidence="2">cv. 10/8</strain>
        <tissue evidence="1">Leaf</tissue>
    </source>
</reference>
<evidence type="ECO:0000313" key="1">
    <source>
        <dbReference type="EMBL" id="MCI24199.1"/>
    </source>
</evidence>
<keyword evidence="2" id="KW-1185">Reference proteome</keyword>
<feature type="non-terminal residue" evidence="1">
    <location>
        <position position="66"/>
    </location>
</feature>
<dbReference type="Proteomes" id="UP000265520">
    <property type="component" value="Unassembled WGS sequence"/>
</dbReference>
<name>A0A392QJS4_9FABA</name>
<sequence>MNWIWYSGIVFAKAEQSWWYEEQDRRFFFQYGNNLRPPVLLFPGSIGAYAYLRLLRGKSLKVDYEA</sequence>
<accession>A0A392QJS4</accession>
<proteinExistence type="predicted"/>
<organism evidence="1 2">
    <name type="scientific">Trifolium medium</name>
    <dbReference type="NCBI Taxonomy" id="97028"/>
    <lineage>
        <taxon>Eukaryota</taxon>
        <taxon>Viridiplantae</taxon>
        <taxon>Streptophyta</taxon>
        <taxon>Embryophyta</taxon>
        <taxon>Tracheophyta</taxon>
        <taxon>Spermatophyta</taxon>
        <taxon>Magnoliopsida</taxon>
        <taxon>eudicotyledons</taxon>
        <taxon>Gunneridae</taxon>
        <taxon>Pentapetalae</taxon>
        <taxon>rosids</taxon>
        <taxon>fabids</taxon>
        <taxon>Fabales</taxon>
        <taxon>Fabaceae</taxon>
        <taxon>Papilionoideae</taxon>
        <taxon>50 kb inversion clade</taxon>
        <taxon>NPAAA clade</taxon>
        <taxon>Hologalegina</taxon>
        <taxon>IRL clade</taxon>
        <taxon>Trifolieae</taxon>
        <taxon>Trifolium</taxon>
    </lineage>
</organism>